<evidence type="ECO:0000313" key="4">
    <source>
        <dbReference type="Proteomes" id="UP000000600"/>
    </source>
</evidence>
<feature type="coiled-coil region" evidence="1">
    <location>
        <begin position="106"/>
        <end position="207"/>
    </location>
</feature>
<evidence type="ECO:0000256" key="1">
    <source>
        <dbReference type="SAM" id="Coils"/>
    </source>
</evidence>
<dbReference type="InParanoid" id="A0EH36"/>
<dbReference type="GeneID" id="5047785"/>
<gene>
    <name evidence="3" type="ORF">GSPATT00026951001</name>
</gene>
<dbReference type="OrthoDB" id="297658at2759"/>
<reference evidence="3 4" key="1">
    <citation type="journal article" date="2006" name="Nature">
        <title>Global trends of whole-genome duplications revealed by the ciliate Paramecium tetraurelia.</title>
        <authorList>
            <consortium name="Genoscope"/>
            <person name="Aury J.-M."/>
            <person name="Jaillon O."/>
            <person name="Duret L."/>
            <person name="Noel B."/>
            <person name="Jubin C."/>
            <person name="Porcel B.M."/>
            <person name="Segurens B."/>
            <person name="Daubin V."/>
            <person name="Anthouard V."/>
            <person name="Aiach N."/>
            <person name="Arnaiz O."/>
            <person name="Billaut A."/>
            <person name="Beisson J."/>
            <person name="Blanc I."/>
            <person name="Bouhouche K."/>
            <person name="Camara F."/>
            <person name="Duharcourt S."/>
            <person name="Guigo R."/>
            <person name="Gogendeau D."/>
            <person name="Katinka M."/>
            <person name="Keller A.-M."/>
            <person name="Kissmehl R."/>
            <person name="Klotz C."/>
            <person name="Koll F."/>
            <person name="Le Moue A."/>
            <person name="Lepere C."/>
            <person name="Malinsky S."/>
            <person name="Nowacki M."/>
            <person name="Nowak J.K."/>
            <person name="Plattner H."/>
            <person name="Poulain J."/>
            <person name="Ruiz F."/>
            <person name="Serrano V."/>
            <person name="Zagulski M."/>
            <person name="Dessen P."/>
            <person name="Betermier M."/>
            <person name="Weissenbach J."/>
            <person name="Scarpelli C."/>
            <person name="Schachter V."/>
            <person name="Sperling L."/>
            <person name="Meyer E."/>
            <person name="Cohen J."/>
            <person name="Wincker P."/>
        </authorList>
    </citation>
    <scope>NUCLEOTIDE SEQUENCE [LARGE SCALE GENOMIC DNA]</scope>
    <source>
        <strain evidence="3 4">Stock d4-2</strain>
    </source>
</reference>
<dbReference type="OMA" id="KQCEELH"/>
<feature type="region of interest" description="Disordered" evidence="2">
    <location>
        <begin position="281"/>
        <end position="302"/>
    </location>
</feature>
<evidence type="ECO:0000313" key="3">
    <source>
        <dbReference type="EMBL" id="CAK94627.1"/>
    </source>
</evidence>
<dbReference type="KEGG" id="ptm:GSPATT00026951001"/>
<keyword evidence="4" id="KW-1185">Reference proteome</keyword>
<dbReference type="RefSeq" id="XP_001462000.1">
    <property type="nucleotide sequence ID" value="XM_001461963.1"/>
</dbReference>
<protein>
    <submittedName>
        <fullName evidence="3">Uncharacterized protein</fullName>
    </submittedName>
</protein>
<keyword evidence="1" id="KW-0175">Coiled coil</keyword>
<dbReference type="HOGENOM" id="CLU_843233_0_0_1"/>
<evidence type="ECO:0000256" key="2">
    <source>
        <dbReference type="SAM" id="MobiDB-lite"/>
    </source>
</evidence>
<proteinExistence type="predicted"/>
<dbReference type="AlphaFoldDB" id="A0EH36"/>
<name>A0EH36_PARTE</name>
<organism evidence="3 4">
    <name type="scientific">Paramecium tetraurelia</name>
    <dbReference type="NCBI Taxonomy" id="5888"/>
    <lineage>
        <taxon>Eukaryota</taxon>
        <taxon>Sar</taxon>
        <taxon>Alveolata</taxon>
        <taxon>Ciliophora</taxon>
        <taxon>Intramacronucleata</taxon>
        <taxon>Oligohymenophorea</taxon>
        <taxon>Peniculida</taxon>
        <taxon>Parameciidae</taxon>
        <taxon>Paramecium</taxon>
    </lineage>
</organism>
<dbReference type="EMBL" id="CT868678">
    <property type="protein sequence ID" value="CAK94627.1"/>
    <property type="molecule type" value="Genomic_DNA"/>
</dbReference>
<sequence length="330" mass="38292">MLNKPELSKELSVFLELLHQDNGEYKGYENYLIGSDLDEMDIHSKRGFNKDLSIIYSQPESEVSTQRDNASLNIGDLFSVIFRDLENQAYSTLSQRIKQLQVRWLFKLISEKLSEFQQQNQSLETNNKLLVQALNSSQQEIQVLAVSHEESSNKLKKSIQDLKKQCEELHKSLAYTQQINQNLLSQIDREQSTYKKNEEEFRDASQRLIKSNQALRYCIPIEISEIIVNIGNISPMHKSKLQEVIKYLNDGIDTKQQELRSGRSQSRKQKENNSLHYSTLNISSNRNKKSMSPQGFTSTRKQQGVNVLDTNYQTSYKELFLKSLKVTKQK</sequence>
<accession>A0EH36</accession>
<dbReference type="Proteomes" id="UP000000600">
    <property type="component" value="Unassembled WGS sequence"/>
</dbReference>